<protein>
    <submittedName>
        <fullName evidence="2">Uncharacterized protein</fullName>
    </submittedName>
</protein>
<name>A0A1G8PC89_9BACL</name>
<dbReference type="STRING" id="1174501.SAMN05216192_109155"/>
<keyword evidence="1" id="KW-1133">Transmembrane helix</keyword>
<feature type="transmembrane region" description="Helical" evidence="1">
    <location>
        <begin position="42"/>
        <end position="65"/>
    </location>
</feature>
<keyword evidence="1" id="KW-0812">Transmembrane</keyword>
<dbReference type="AlphaFoldDB" id="A0A1G8PC89"/>
<organism evidence="2 3">
    <name type="scientific">Paenibacillus typhae</name>
    <dbReference type="NCBI Taxonomy" id="1174501"/>
    <lineage>
        <taxon>Bacteria</taxon>
        <taxon>Bacillati</taxon>
        <taxon>Bacillota</taxon>
        <taxon>Bacilli</taxon>
        <taxon>Bacillales</taxon>
        <taxon>Paenibacillaceae</taxon>
        <taxon>Paenibacillus</taxon>
    </lineage>
</organism>
<evidence type="ECO:0000313" key="2">
    <source>
        <dbReference type="EMBL" id="SDI89928.1"/>
    </source>
</evidence>
<dbReference type="RefSeq" id="WP_090714124.1">
    <property type="nucleotide sequence ID" value="NZ_CBCSKY010000045.1"/>
</dbReference>
<dbReference type="OrthoDB" id="2666226at2"/>
<accession>A0A1G8PC89</accession>
<dbReference type="Proteomes" id="UP000199050">
    <property type="component" value="Unassembled WGS sequence"/>
</dbReference>
<reference evidence="3" key="1">
    <citation type="submission" date="2016-10" db="EMBL/GenBank/DDBJ databases">
        <authorList>
            <person name="Varghese N."/>
            <person name="Submissions S."/>
        </authorList>
    </citation>
    <scope>NUCLEOTIDE SEQUENCE [LARGE SCALE GENOMIC DNA]</scope>
    <source>
        <strain evidence="3">CGMCC 1.11012</strain>
    </source>
</reference>
<keyword evidence="1" id="KW-0472">Membrane</keyword>
<evidence type="ECO:0000256" key="1">
    <source>
        <dbReference type="SAM" id="Phobius"/>
    </source>
</evidence>
<keyword evidence="3" id="KW-1185">Reference proteome</keyword>
<proteinExistence type="predicted"/>
<gene>
    <name evidence="2" type="ORF">SAMN05216192_109155</name>
</gene>
<dbReference type="EMBL" id="FNDX01000009">
    <property type="protein sequence ID" value="SDI89928.1"/>
    <property type="molecule type" value="Genomic_DNA"/>
</dbReference>
<evidence type="ECO:0000313" key="3">
    <source>
        <dbReference type="Proteomes" id="UP000199050"/>
    </source>
</evidence>
<sequence length="70" mass="7963">MVTAVNNLTEDKKAELIDKYGLSVKHDPPKDNLFQGDFGFSINYPTLLMLAIVVLAAVFLLYIFFKKRKV</sequence>